<proteinExistence type="predicted"/>
<dbReference type="Proteomes" id="UP000515981">
    <property type="component" value="Chromosome"/>
</dbReference>
<reference evidence="2 3" key="1">
    <citation type="submission" date="2020-08" db="EMBL/GenBank/DDBJ databases">
        <authorList>
            <person name="Liu C."/>
            <person name="Sun Q."/>
        </authorList>
    </citation>
    <scope>NUCLEOTIDE SEQUENCE [LARGE SCALE GENOMIC DNA]</scope>
    <source>
        <strain evidence="2 3">NSJ-8</strain>
    </source>
</reference>
<dbReference type="AlphaFoldDB" id="A0A7G9FWS7"/>
<feature type="transmembrane region" description="Helical" evidence="1">
    <location>
        <begin position="225"/>
        <end position="254"/>
    </location>
</feature>
<organism evidence="2 3">
    <name type="scientific">Simiaoa sunii</name>
    <dbReference type="NCBI Taxonomy" id="2763672"/>
    <lineage>
        <taxon>Bacteria</taxon>
        <taxon>Bacillati</taxon>
        <taxon>Bacillota</taxon>
        <taxon>Clostridia</taxon>
        <taxon>Lachnospirales</taxon>
        <taxon>Lachnospiraceae</taxon>
        <taxon>Simiaoa</taxon>
    </lineage>
</organism>
<dbReference type="RefSeq" id="WP_249326467.1">
    <property type="nucleotide sequence ID" value="NZ_CP060633.1"/>
</dbReference>
<keyword evidence="3" id="KW-1185">Reference proteome</keyword>
<evidence type="ECO:0000313" key="3">
    <source>
        <dbReference type="Proteomes" id="UP000515981"/>
    </source>
</evidence>
<feature type="transmembrane region" description="Helical" evidence="1">
    <location>
        <begin position="434"/>
        <end position="454"/>
    </location>
</feature>
<accession>A0A7G9FWS7</accession>
<protein>
    <submittedName>
        <fullName evidence="2">Prepilin peptidase</fullName>
    </submittedName>
</protein>
<name>A0A7G9FWS7_9FIRM</name>
<dbReference type="KEGG" id="ssun:H9Q77_02270"/>
<evidence type="ECO:0000313" key="2">
    <source>
        <dbReference type="EMBL" id="QNM03009.1"/>
    </source>
</evidence>
<dbReference type="EMBL" id="CP060633">
    <property type="protein sequence ID" value="QNM03009.1"/>
    <property type="molecule type" value="Genomic_DNA"/>
</dbReference>
<keyword evidence="1" id="KW-1133">Transmembrane helix</keyword>
<keyword evidence="1" id="KW-0812">Transmembrane</keyword>
<gene>
    <name evidence="2" type="ORF">H9Q77_02270</name>
</gene>
<evidence type="ECO:0000256" key="1">
    <source>
        <dbReference type="SAM" id="Phobius"/>
    </source>
</evidence>
<feature type="transmembrane region" description="Helical" evidence="1">
    <location>
        <begin position="185"/>
        <end position="213"/>
    </location>
</feature>
<sequence length="589" mass="65971">MATDFLNEARREIEGRTEDFYGALKAFYQGNAKAEQTLMEQTTQPFWQSLCLSGKRLQQRDLTVDMEMQEPVRPADYDGPKKDGYDYTCHRTKAVKMRRTYYRKGKKIATLKTPEIVEANFLKADVQGDMAICPNCGHEGKLSSYIDGCDACGAKFLVSDFETKVSGFSLEEDARQKSISNFIKAGVTVGIVAVALALLAICAGGIMFLLLALGRNGYNAVKAAAAMMLGIGFAPVFFRSLFFMAIIFVVMIVVMEKHRKPKIQDESKVKALIPQFSTGNFLQNLEYQLRMIHMADTAEQVRFFAVCDLTGTVERYQNVVDCCICGVRFLKAEAVEDRYRLSVEVKMRLTQDTGSKIRNRYEKLRLELEGRQEIVTQHGKALREYKCPNCGGSVDILGGGVCDYCNAAVDYRNFGWIITSYTNLGRPENPYTKILAAALGIYGIILAFSLVLMICSEDGKETLEIWQSIGRSSEYLEAVKQDVVYPDDVLEGLAETDSEEGRFASAKTYACGDSEAVKEAYYEALLESGFIELQQYPEGFAVYKIEDPSEYTVDEEEEMFYLVICAENAPEGITVTATLVDENWDPVQE</sequence>
<keyword evidence="1" id="KW-0472">Membrane</keyword>